<evidence type="ECO:0000256" key="1">
    <source>
        <dbReference type="ARBA" id="ARBA00004141"/>
    </source>
</evidence>
<evidence type="ECO:0000256" key="3">
    <source>
        <dbReference type="ARBA" id="ARBA00022989"/>
    </source>
</evidence>
<dbReference type="CDD" id="cd03682">
    <property type="entry name" value="ClC_sycA_like"/>
    <property type="match status" value="1"/>
</dbReference>
<dbReference type="Proteomes" id="UP000563151">
    <property type="component" value="Unassembled WGS sequence"/>
</dbReference>
<comment type="caution">
    <text evidence="6">The sequence shown here is derived from an EMBL/GenBank/DDBJ whole genome shotgun (WGS) entry which is preliminary data.</text>
</comment>
<name>A0A923E688_CLOTT</name>
<dbReference type="InterPro" id="IPR050368">
    <property type="entry name" value="ClC-type_chloride_channel"/>
</dbReference>
<dbReference type="RefSeq" id="WP_035144283.1">
    <property type="nucleotide sequence ID" value="NZ_JAAZWO010000005.1"/>
</dbReference>
<evidence type="ECO:0000256" key="5">
    <source>
        <dbReference type="SAM" id="Phobius"/>
    </source>
</evidence>
<accession>A0A923E688</accession>
<gene>
    <name evidence="6" type="ORF">HGG79_05635</name>
</gene>
<comment type="subcellular location">
    <subcellularLocation>
        <location evidence="1">Membrane</location>
        <topology evidence="1">Multi-pass membrane protein</topology>
    </subcellularLocation>
</comment>
<feature type="transmembrane region" description="Helical" evidence="5">
    <location>
        <begin position="62"/>
        <end position="81"/>
    </location>
</feature>
<organism evidence="6 7">
    <name type="scientific">Clostridium tetanomorphum</name>
    <dbReference type="NCBI Taxonomy" id="1553"/>
    <lineage>
        <taxon>Bacteria</taxon>
        <taxon>Bacillati</taxon>
        <taxon>Bacillota</taxon>
        <taxon>Clostridia</taxon>
        <taxon>Eubacteriales</taxon>
        <taxon>Clostridiaceae</taxon>
        <taxon>Clostridium</taxon>
    </lineage>
</organism>
<dbReference type="PANTHER" id="PTHR43427">
    <property type="entry name" value="CHLORIDE CHANNEL PROTEIN CLC-E"/>
    <property type="match status" value="1"/>
</dbReference>
<dbReference type="Gene3D" id="1.10.3080.10">
    <property type="entry name" value="Clc chloride channel"/>
    <property type="match status" value="1"/>
</dbReference>
<evidence type="ECO:0000313" key="6">
    <source>
        <dbReference type="EMBL" id="MBC2397262.1"/>
    </source>
</evidence>
<dbReference type="EMBL" id="JAAZWO010000005">
    <property type="protein sequence ID" value="MBC2397262.1"/>
    <property type="molecule type" value="Genomic_DNA"/>
</dbReference>
<dbReference type="GO" id="GO:0015108">
    <property type="term" value="F:chloride transmembrane transporter activity"/>
    <property type="evidence" value="ECO:0007669"/>
    <property type="project" value="InterPro"/>
</dbReference>
<evidence type="ECO:0000256" key="2">
    <source>
        <dbReference type="ARBA" id="ARBA00022692"/>
    </source>
</evidence>
<keyword evidence="2 5" id="KW-0812">Transmembrane</keyword>
<feature type="transmembrane region" description="Helical" evidence="5">
    <location>
        <begin position="389"/>
        <end position="410"/>
    </location>
</feature>
<sequence length="439" mass="47483">MNEDRQEIKKRLAIIRNKSNSISIAISLIKWIFIGIIVGALTGCAAALFLKSLEIVTDLRIRYTWLLFILPFGGAFVSYLYSKYGKNSSKGNNLIIEKINDNNGEVPLRMAPLVFFGTVVTHLFGGSAGREGTGVQIGASIAESIGNLFKLDKIDNRKILMAGMSSGFASVFGTPLAGTIFGLEVATLGLMSYEALIPCFTASIVGDSIVSALGVHHTHFKVFGVPNLSYIIIMKIAFASILFGLTSKLFSELTHKLKEVFTEGFKNPVIKSMIGGVVVIVLTYIIRTREFLGLSIPLMEESFKGQVHPFTFLGKIIFTSVTLGTGYQGGEVTPLFVIGSSLGSALSKLLHVSPSFLAELGLIGVFAGATNTPIASFILGIEMFGSEGIVFIFMTCVISYIFSGHTGIYSSQKIGRSKSRLIEVPSDATISYFRKRNSK</sequence>
<feature type="transmembrane region" description="Helical" evidence="5">
    <location>
        <begin position="195"/>
        <end position="215"/>
    </location>
</feature>
<evidence type="ECO:0000313" key="7">
    <source>
        <dbReference type="Proteomes" id="UP000563151"/>
    </source>
</evidence>
<dbReference type="SUPFAM" id="SSF81340">
    <property type="entry name" value="Clc chloride channel"/>
    <property type="match status" value="1"/>
</dbReference>
<dbReference type="Pfam" id="PF00654">
    <property type="entry name" value="Voltage_CLC"/>
    <property type="match status" value="1"/>
</dbReference>
<feature type="transmembrane region" description="Helical" evidence="5">
    <location>
        <begin position="362"/>
        <end position="383"/>
    </location>
</feature>
<dbReference type="AlphaFoldDB" id="A0A923E688"/>
<feature type="transmembrane region" description="Helical" evidence="5">
    <location>
        <begin position="227"/>
        <end position="249"/>
    </location>
</feature>
<feature type="transmembrane region" description="Helical" evidence="5">
    <location>
        <begin position="269"/>
        <end position="286"/>
    </location>
</feature>
<proteinExistence type="predicted"/>
<reference evidence="6 7" key="1">
    <citation type="submission" date="2020-04" db="EMBL/GenBank/DDBJ databases">
        <title>Genomic insights into acetone-butanol-ethanol (ABE) fermentation by sequencing solventogenic clostridia strains.</title>
        <authorList>
            <person name="Brown S."/>
        </authorList>
    </citation>
    <scope>NUCLEOTIDE SEQUENCE [LARGE SCALE GENOMIC DNA]</scope>
    <source>
        <strain evidence="6 7">DJ011</strain>
    </source>
</reference>
<keyword evidence="4 5" id="KW-0472">Membrane</keyword>
<dbReference type="PANTHER" id="PTHR43427:SF12">
    <property type="entry name" value="CHLORIDE TRANSPORTER"/>
    <property type="match status" value="1"/>
</dbReference>
<dbReference type="InterPro" id="IPR014743">
    <property type="entry name" value="Cl-channel_core"/>
</dbReference>
<keyword evidence="7" id="KW-1185">Reference proteome</keyword>
<keyword evidence="3 5" id="KW-1133">Transmembrane helix</keyword>
<dbReference type="GO" id="GO:0016020">
    <property type="term" value="C:membrane"/>
    <property type="evidence" value="ECO:0007669"/>
    <property type="project" value="UniProtKB-SubCell"/>
</dbReference>
<protein>
    <submittedName>
        <fullName evidence="6">Voltage-gated chloride channel family protein</fullName>
    </submittedName>
</protein>
<feature type="transmembrane region" description="Helical" evidence="5">
    <location>
        <begin position="159"/>
        <end position="183"/>
    </location>
</feature>
<feature type="transmembrane region" description="Helical" evidence="5">
    <location>
        <begin position="21"/>
        <end position="50"/>
    </location>
</feature>
<evidence type="ECO:0000256" key="4">
    <source>
        <dbReference type="ARBA" id="ARBA00023136"/>
    </source>
</evidence>
<dbReference type="InterPro" id="IPR001807">
    <property type="entry name" value="ClC"/>
</dbReference>